<keyword evidence="2" id="KW-0274">FAD</keyword>
<evidence type="ECO:0000256" key="3">
    <source>
        <dbReference type="SAM" id="MobiDB-lite"/>
    </source>
</evidence>
<keyword evidence="1" id="KW-0285">Flavoprotein</keyword>
<sequence>MEHHEQDNYSAHAERGASSAPARDISEALCERVRQANADKTPLKVVGGDTKAFYGRPVEGETLSLAEHRGITHYDPVELVISVRSGTPLRELEAALDAEGQQLGCEPPHFGQSATVGGMIATGLSGPRRPWAGSVRDFVLGTRVITHEGKHLRFGGEVMKNVAGYDLSRLMVGAQGTLGVVTEVSLKVLPKATETHSLRLEMTLDNALERLAEWGRQPLPLSAAAWHDGALHLRLEGGRSSVAATAERLGGERLEASFWSDLREQRLAFFGDTDSRPLWRLSLPNNTPRLAIDGDTLYDWAGAQRWLRSDAAAETVRDAVARAGGHATCFTPQSEGGAAEPFTPLAPIVAKYHRQLKAQLDPNGIFNPGRLYSEF</sequence>
<accession>A0A1I3F4U4</accession>
<evidence type="ECO:0000313" key="6">
    <source>
        <dbReference type="Proteomes" id="UP000199040"/>
    </source>
</evidence>
<proteinExistence type="predicted"/>
<dbReference type="Pfam" id="PF01565">
    <property type="entry name" value="FAD_binding_4"/>
    <property type="match status" value="1"/>
</dbReference>
<dbReference type="GO" id="GO:0071949">
    <property type="term" value="F:FAD binding"/>
    <property type="evidence" value="ECO:0007669"/>
    <property type="project" value="InterPro"/>
</dbReference>
<evidence type="ECO:0000256" key="2">
    <source>
        <dbReference type="ARBA" id="ARBA00022827"/>
    </source>
</evidence>
<dbReference type="STRING" id="442341.SAMN04487959_11616"/>
<dbReference type="GO" id="GO:0003824">
    <property type="term" value="F:catalytic activity"/>
    <property type="evidence" value="ECO:0007669"/>
    <property type="project" value="InterPro"/>
</dbReference>
<evidence type="ECO:0000256" key="1">
    <source>
        <dbReference type="ARBA" id="ARBA00022630"/>
    </source>
</evidence>
<dbReference type="AlphaFoldDB" id="A0A1I3F4U4"/>
<dbReference type="InterPro" id="IPR036318">
    <property type="entry name" value="FAD-bd_PCMH-like_sf"/>
</dbReference>
<dbReference type="RefSeq" id="WP_092849309.1">
    <property type="nucleotide sequence ID" value="NZ_FOPY01000016.1"/>
</dbReference>
<dbReference type="PROSITE" id="PS51387">
    <property type="entry name" value="FAD_PCMH"/>
    <property type="match status" value="1"/>
</dbReference>
<name>A0A1I3F4U4_9GAMM</name>
<dbReference type="InterPro" id="IPR006094">
    <property type="entry name" value="Oxid_FAD_bind_N"/>
</dbReference>
<keyword evidence="6" id="KW-1185">Reference proteome</keyword>
<evidence type="ECO:0000259" key="4">
    <source>
        <dbReference type="PROSITE" id="PS51387"/>
    </source>
</evidence>
<feature type="compositionally biased region" description="Basic and acidic residues" evidence="3">
    <location>
        <begin position="1"/>
        <end position="15"/>
    </location>
</feature>
<organism evidence="5 6">
    <name type="scientific">Modicisalibacter xianhensis</name>
    <dbReference type="NCBI Taxonomy" id="442341"/>
    <lineage>
        <taxon>Bacteria</taxon>
        <taxon>Pseudomonadati</taxon>
        <taxon>Pseudomonadota</taxon>
        <taxon>Gammaproteobacteria</taxon>
        <taxon>Oceanospirillales</taxon>
        <taxon>Halomonadaceae</taxon>
        <taxon>Modicisalibacter</taxon>
    </lineage>
</organism>
<reference evidence="5 6" key="1">
    <citation type="submission" date="2016-10" db="EMBL/GenBank/DDBJ databases">
        <authorList>
            <person name="de Groot N.N."/>
        </authorList>
    </citation>
    <scope>NUCLEOTIDE SEQUENCE [LARGE SCALE GENOMIC DNA]</scope>
    <source>
        <strain evidence="5 6">CGMCC 1.6848</strain>
    </source>
</reference>
<dbReference type="PANTHER" id="PTHR11748">
    <property type="entry name" value="D-LACTATE DEHYDROGENASE"/>
    <property type="match status" value="1"/>
</dbReference>
<dbReference type="PANTHER" id="PTHR11748:SF103">
    <property type="entry name" value="GLYCOLATE OXIDASE SUBUNIT GLCE"/>
    <property type="match status" value="1"/>
</dbReference>
<feature type="domain" description="FAD-binding PCMH-type" evidence="4">
    <location>
        <begin position="12"/>
        <end position="191"/>
    </location>
</feature>
<dbReference type="NCBIfam" id="NF008439">
    <property type="entry name" value="PRK11282.1"/>
    <property type="match status" value="1"/>
</dbReference>
<dbReference type="SUPFAM" id="SSF56176">
    <property type="entry name" value="FAD-binding/transporter-associated domain-like"/>
    <property type="match status" value="1"/>
</dbReference>
<dbReference type="EMBL" id="FOPY01000016">
    <property type="protein sequence ID" value="SFI06265.1"/>
    <property type="molecule type" value="Genomic_DNA"/>
</dbReference>
<gene>
    <name evidence="5" type="ORF">SAMN04487959_11616</name>
</gene>
<dbReference type="InterPro" id="IPR016169">
    <property type="entry name" value="FAD-bd_PCMH_sub2"/>
</dbReference>
<evidence type="ECO:0000313" key="5">
    <source>
        <dbReference type="EMBL" id="SFI06265.1"/>
    </source>
</evidence>
<dbReference type="SUPFAM" id="SSF55103">
    <property type="entry name" value="FAD-linked oxidases, C-terminal domain"/>
    <property type="match status" value="1"/>
</dbReference>
<feature type="region of interest" description="Disordered" evidence="3">
    <location>
        <begin position="1"/>
        <end position="23"/>
    </location>
</feature>
<protein>
    <submittedName>
        <fullName evidence="5">Glycolate oxidase FAD binding subunit</fullName>
    </submittedName>
</protein>
<dbReference type="InterPro" id="IPR016166">
    <property type="entry name" value="FAD-bd_PCMH"/>
</dbReference>
<dbReference type="Proteomes" id="UP000199040">
    <property type="component" value="Unassembled WGS sequence"/>
</dbReference>
<dbReference type="InterPro" id="IPR016164">
    <property type="entry name" value="FAD-linked_Oxase-like_C"/>
</dbReference>
<dbReference type="Gene3D" id="3.30.465.10">
    <property type="match status" value="1"/>
</dbReference>